<reference evidence="7" key="1">
    <citation type="submission" date="2021-02" db="EMBL/GenBank/DDBJ databases">
        <title>Comparative genomics reveals that relaxation of natural selection precedes convergent phenotypic evolution of cavefish.</title>
        <authorList>
            <person name="Peng Z."/>
        </authorList>
    </citation>
    <scope>NUCLEOTIDE SEQUENCE</scope>
    <source>
        <tissue evidence="7">Muscle</tissue>
    </source>
</reference>
<accession>A0A9W7X2T9</accession>
<evidence type="ECO:0000256" key="1">
    <source>
        <dbReference type="ARBA" id="ARBA00004141"/>
    </source>
</evidence>
<dbReference type="PANTHER" id="PTHR34093:SF1">
    <property type="entry name" value="CHLORIDE CHANNEL CLIC-LIKE PROTEIN 1"/>
    <property type="match status" value="1"/>
</dbReference>
<dbReference type="AlphaFoldDB" id="A0A9W7X2T9"/>
<dbReference type="GO" id="GO:0005254">
    <property type="term" value="F:chloride channel activity"/>
    <property type="evidence" value="ECO:0007669"/>
    <property type="project" value="TreeGrafter"/>
</dbReference>
<keyword evidence="5" id="KW-1133">Transmembrane helix</keyword>
<comment type="similarity">
    <text evidence="2">Belongs to the chloride channel MCLC family.</text>
</comment>
<dbReference type="Pfam" id="PF05934">
    <property type="entry name" value="MCLC"/>
    <property type="match status" value="1"/>
</dbReference>
<dbReference type="InterPro" id="IPR009231">
    <property type="entry name" value="Chloride_chnl_CLIC-like"/>
</dbReference>
<proteinExistence type="inferred from homology"/>
<evidence type="ECO:0000256" key="2">
    <source>
        <dbReference type="ARBA" id="ARBA00005944"/>
    </source>
</evidence>
<protein>
    <recommendedName>
        <fullName evidence="3">Chloride channel CLIC-like protein 1</fullName>
    </recommendedName>
</protein>
<name>A0A9W7X2T9_TRIRA</name>
<dbReference type="Proteomes" id="UP001059041">
    <property type="component" value="Linkage Group LG2"/>
</dbReference>
<keyword evidence="8" id="KW-1185">Reference proteome</keyword>
<organism evidence="7 8">
    <name type="scientific">Triplophysa rosa</name>
    <name type="common">Cave loach</name>
    <dbReference type="NCBI Taxonomy" id="992332"/>
    <lineage>
        <taxon>Eukaryota</taxon>
        <taxon>Metazoa</taxon>
        <taxon>Chordata</taxon>
        <taxon>Craniata</taxon>
        <taxon>Vertebrata</taxon>
        <taxon>Euteleostomi</taxon>
        <taxon>Actinopterygii</taxon>
        <taxon>Neopterygii</taxon>
        <taxon>Teleostei</taxon>
        <taxon>Ostariophysi</taxon>
        <taxon>Cypriniformes</taxon>
        <taxon>Nemacheilidae</taxon>
        <taxon>Triplophysa</taxon>
    </lineage>
</organism>
<evidence type="ECO:0000313" key="8">
    <source>
        <dbReference type="Proteomes" id="UP001059041"/>
    </source>
</evidence>
<dbReference type="PANTHER" id="PTHR34093">
    <property type="entry name" value="CHLORIDE CHANNEL CLIC-LIKE PROTEIN 1"/>
    <property type="match status" value="1"/>
</dbReference>
<evidence type="ECO:0000313" key="7">
    <source>
        <dbReference type="EMBL" id="KAI7812566.1"/>
    </source>
</evidence>
<sequence>MESLQAKCTGVKLLDWLESLSEWYRRTWTLQEDPCKKYHEVMMVDPILRVPPIKAIEFTIISTITDPLKQIGQGFSEFIRALLDGIPVTLQIPVLLIISAQVAETRLQTSSVTLGLGGMTEYSIKMSTVRDFSIPRNVNKWAWLTRRSAN</sequence>
<evidence type="ECO:0000256" key="4">
    <source>
        <dbReference type="ARBA" id="ARBA00022692"/>
    </source>
</evidence>
<evidence type="ECO:0000256" key="5">
    <source>
        <dbReference type="ARBA" id="ARBA00022989"/>
    </source>
</evidence>
<keyword evidence="4" id="KW-0812">Transmembrane</keyword>
<dbReference type="GO" id="GO:0005783">
    <property type="term" value="C:endoplasmic reticulum"/>
    <property type="evidence" value="ECO:0007669"/>
    <property type="project" value="TreeGrafter"/>
</dbReference>
<comment type="caution">
    <text evidence="7">The sequence shown here is derived from an EMBL/GenBank/DDBJ whole genome shotgun (WGS) entry which is preliminary data.</text>
</comment>
<dbReference type="EMBL" id="JAFHDT010000002">
    <property type="protein sequence ID" value="KAI7812566.1"/>
    <property type="molecule type" value="Genomic_DNA"/>
</dbReference>
<gene>
    <name evidence="7" type="ORF">IRJ41_004540</name>
</gene>
<keyword evidence="6" id="KW-0472">Membrane</keyword>
<comment type="subcellular location">
    <subcellularLocation>
        <location evidence="1">Membrane</location>
        <topology evidence="1">Multi-pass membrane protein</topology>
    </subcellularLocation>
</comment>
<dbReference type="GO" id="GO:0016020">
    <property type="term" value="C:membrane"/>
    <property type="evidence" value="ECO:0007669"/>
    <property type="project" value="UniProtKB-SubCell"/>
</dbReference>
<evidence type="ECO:0000256" key="6">
    <source>
        <dbReference type="ARBA" id="ARBA00023136"/>
    </source>
</evidence>
<evidence type="ECO:0000256" key="3">
    <source>
        <dbReference type="ARBA" id="ARBA00015571"/>
    </source>
</evidence>